<protein>
    <submittedName>
        <fullName evidence="1">RNA methyltransferase</fullName>
    </submittedName>
</protein>
<name>A0ABT4AHV6_9BACT</name>
<accession>A0ABT4AHV6</accession>
<keyword evidence="2" id="KW-1185">Reference proteome</keyword>
<dbReference type="GO" id="GO:0032259">
    <property type="term" value="P:methylation"/>
    <property type="evidence" value="ECO:0007669"/>
    <property type="project" value="UniProtKB-KW"/>
</dbReference>
<dbReference type="RefSeq" id="WP_267539876.1">
    <property type="nucleotide sequence ID" value="NZ_JAPNKA010000001.1"/>
</dbReference>
<gene>
    <name evidence="1" type="ORF">OV287_43145</name>
</gene>
<dbReference type="GO" id="GO:0008168">
    <property type="term" value="F:methyltransferase activity"/>
    <property type="evidence" value="ECO:0007669"/>
    <property type="project" value="UniProtKB-KW"/>
</dbReference>
<proteinExistence type="predicted"/>
<reference evidence="1 2" key="1">
    <citation type="submission" date="2022-11" db="EMBL/GenBank/DDBJ databases">
        <title>Minimal conservation of predation-associated metabolite biosynthetic gene clusters underscores biosynthetic potential of Myxococcota including descriptions for ten novel species: Archangium lansinium sp. nov., Myxococcus landrumus sp. nov., Nannocystis bai.</title>
        <authorList>
            <person name="Ahearne A."/>
            <person name="Stevens C."/>
            <person name="Phillips K."/>
        </authorList>
    </citation>
    <scope>NUCLEOTIDE SEQUENCE [LARGE SCALE GENOMIC DNA]</scope>
    <source>
        <strain evidence="1 2">MIWBW</strain>
    </source>
</reference>
<organism evidence="1 2">
    <name type="scientific">Archangium lansingense</name>
    <dbReference type="NCBI Taxonomy" id="2995310"/>
    <lineage>
        <taxon>Bacteria</taxon>
        <taxon>Pseudomonadati</taxon>
        <taxon>Myxococcota</taxon>
        <taxon>Myxococcia</taxon>
        <taxon>Myxococcales</taxon>
        <taxon>Cystobacterineae</taxon>
        <taxon>Archangiaceae</taxon>
        <taxon>Archangium</taxon>
    </lineage>
</organism>
<dbReference type="Proteomes" id="UP001207654">
    <property type="component" value="Unassembled WGS sequence"/>
</dbReference>
<evidence type="ECO:0000313" key="2">
    <source>
        <dbReference type="Proteomes" id="UP001207654"/>
    </source>
</evidence>
<dbReference type="EMBL" id="JAPNKA010000001">
    <property type="protein sequence ID" value="MCY1081271.1"/>
    <property type="molecule type" value="Genomic_DNA"/>
</dbReference>
<evidence type="ECO:0000313" key="1">
    <source>
        <dbReference type="EMBL" id="MCY1081271.1"/>
    </source>
</evidence>
<keyword evidence="1" id="KW-0808">Transferase</keyword>
<comment type="caution">
    <text evidence="1">The sequence shown here is derived from an EMBL/GenBank/DDBJ whole genome shotgun (WGS) entry which is preliminary data.</text>
</comment>
<sequence length="218" mass="24041">MAAPLTATAPRAELEASENVVRTEHDALELIRTKRVVTEVPASGMTSLVEAVAGGAVHGSWRTHAKGRLMYRLGRILRASEDVLSVRLVEGTVAFVDPVLWAVVYRVAMEPSRRRRSLEGLSPQARALLTAVERDKVVRLEKNSEWTKGREALEERLLVHVSEAEPEEGHHVTVLRSWRDWVSPTVEEAAESLTYDEALARLREACGGAPAGLGPWVL</sequence>
<keyword evidence="1" id="KW-0489">Methyltransferase</keyword>